<reference evidence="11" key="1">
    <citation type="submission" date="2009-01" db="EMBL/GenBank/DDBJ databases">
        <title>Complete sequence of chromosome Cyanothece sp. PCC 7425.</title>
        <authorList>
            <consortium name="US DOE Joint Genome Institute"/>
            <person name="Lucas S."/>
            <person name="Copeland A."/>
            <person name="Lapidus A."/>
            <person name="Glavina del Rio T."/>
            <person name="Dalin E."/>
            <person name="Tice H."/>
            <person name="Bruce D."/>
            <person name="Goodwin L."/>
            <person name="Pitluck S."/>
            <person name="Sims D."/>
            <person name="Meineke L."/>
            <person name="Brettin T."/>
            <person name="Detter J.C."/>
            <person name="Han C."/>
            <person name="Larimer F."/>
            <person name="Land M."/>
            <person name="Hauser L."/>
            <person name="Kyrpides N."/>
            <person name="Ovchinnikova G."/>
            <person name="Liberton M."/>
            <person name="Stoeckel J."/>
            <person name="Banerjee A."/>
            <person name="Singh A."/>
            <person name="Page L."/>
            <person name="Sato H."/>
            <person name="Zhao L."/>
            <person name="Sherman L."/>
            <person name="Pakrasi H."/>
            <person name="Richardson P."/>
        </authorList>
    </citation>
    <scope>NUCLEOTIDE SEQUENCE</scope>
    <source>
        <strain evidence="11">PCC 7425</strain>
    </source>
</reference>
<protein>
    <recommendedName>
        <fullName evidence="4 10">4-alpha-glucanotransferase</fullName>
        <ecNumber evidence="3 10">2.4.1.25</ecNumber>
    </recommendedName>
    <alternativeName>
        <fullName evidence="8 10">Amylomaltase</fullName>
    </alternativeName>
    <alternativeName>
        <fullName evidence="9 10">Disproportionating enzyme</fullName>
    </alternativeName>
</protein>
<comment type="similarity">
    <text evidence="2 10">Belongs to the disproportionating enzyme family.</text>
</comment>
<proteinExistence type="inferred from homology"/>
<keyword evidence="6 10" id="KW-0808">Transferase</keyword>
<dbReference type="GO" id="GO:0004134">
    <property type="term" value="F:4-alpha-glucanotransferase activity"/>
    <property type="evidence" value="ECO:0007669"/>
    <property type="project" value="UniProtKB-EC"/>
</dbReference>
<dbReference type="InterPro" id="IPR017853">
    <property type="entry name" value="GH"/>
</dbReference>
<dbReference type="NCBIfam" id="NF011079">
    <property type="entry name" value="PRK14508.1-2"/>
    <property type="match status" value="1"/>
</dbReference>
<evidence type="ECO:0000256" key="6">
    <source>
        <dbReference type="ARBA" id="ARBA00022679"/>
    </source>
</evidence>
<dbReference type="GO" id="GO:0005975">
    <property type="term" value="P:carbohydrate metabolic process"/>
    <property type="evidence" value="ECO:0007669"/>
    <property type="project" value="InterPro"/>
</dbReference>
<dbReference type="Pfam" id="PF02446">
    <property type="entry name" value="Glyco_hydro_77"/>
    <property type="match status" value="1"/>
</dbReference>
<evidence type="ECO:0000256" key="10">
    <source>
        <dbReference type="RuleBase" id="RU361207"/>
    </source>
</evidence>
<evidence type="ECO:0000256" key="8">
    <source>
        <dbReference type="ARBA" id="ARBA00031423"/>
    </source>
</evidence>
<organism evidence="11">
    <name type="scientific">Cyanothece sp. (strain PCC 7425 / ATCC 29141)</name>
    <dbReference type="NCBI Taxonomy" id="395961"/>
    <lineage>
        <taxon>Bacteria</taxon>
        <taxon>Bacillati</taxon>
        <taxon>Cyanobacteriota</taxon>
        <taxon>Cyanophyceae</taxon>
        <taxon>Gomontiellales</taxon>
        <taxon>Cyanothecaceae</taxon>
        <taxon>Cyanothece</taxon>
    </lineage>
</organism>
<evidence type="ECO:0000256" key="3">
    <source>
        <dbReference type="ARBA" id="ARBA00012560"/>
    </source>
</evidence>
<evidence type="ECO:0000256" key="1">
    <source>
        <dbReference type="ARBA" id="ARBA00000439"/>
    </source>
</evidence>
<dbReference type="KEGG" id="cyn:Cyan7425_1055"/>
<dbReference type="InterPro" id="IPR003385">
    <property type="entry name" value="Glyco_hydro_77"/>
</dbReference>
<dbReference type="STRING" id="395961.Cyan7425_1055"/>
<dbReference type="OrthoDB" id="9811841at2"/>
<evidence type="ECO:0000256" key="5">
    <source>
        <dbReference type="ARBA" id="ARBA00022676"/>
    </source>
</evidence>
<dbReference type="eggNOG" id="COG1640">
    <property type="taxonomic scope" value="Bacteria"/>
</dbReference>
<sequence length="500" mass="57098">MPFSRSSGILLHPTSLPGDYGIGDLGPAAYKFVDFLHHSAQQLWQVLPLGPTGYGNSPYMSFSALAGNPLLISPEVLCKEGFLAPEDLGGINFPSERVDFDPVVGWKFPLLRRASQTFKQQASVEQQQAFEQFCQVKAHWLEDYALFMALLSAGIGEIWTDWPEDIRNRQVEAVQHWRSQLQEEIFFHQFLQFEFFRQWTELKTYANDRHIQIVGDIPIYVAHNSADVWTHPEIFQLDPETGLAMEMAGVPPDYFSATGQLWGNPVYDWDYLESTGFSWWVERLRSMLDYVDLIRIDHFRGFEAYWSVPAGEETAIKGRWVKAPGYKLFESIRAELGSLPILAEDLGDIDAAVIELRDHFQFPGMKILQFAFGSDSHNTYLPFNLTANSVIYTGTHDNNTSQGWYEQISDYERDRLHKYLGCRSEDGIAWDMIRLALSSVANQAIIPLQDVLGLGAEARMNTPGIAENNWAWRYQQAQLTESHSQKLKDMTQIYGRQATK</sequence>
<dbReference type="HOGENOM" id="CLU_014132_1_0_3"/>
<dbReference type="SUPFAM" id="SSF51445">
    <property type="entry name" value="(Trans)glycosidases"/>
    <property type="match status" value="1"/>
</dbReference>
<evidence type="ECO:0000256" key="7">
    <source>
        <dbReference type="ARBA" id="ARBA00023277"/>
    </source>
</evidence>
<dbReference type="Gene3D" id="3.20.20.80">
    <property type="entry name" value="Glycosidases"/>
    <property type="match status" value="1"/>
</dbReference>
<dbReference type="CAZy" id="GH77">
    <property type="family name" value="Glycoside Hydrolase Family 77"/>
</dbReference>
<name>B8HY02_CYAP4</name>
<dbReference type="EMBL" id="CP001344">
    <property type="protein sequence ID" value="ACL43441.1"/>
    <property type="molecule type" value="Genomic_DNA"/>
</dbReference>
<dbReference type="PANTHER" id="PTHR32438:SF5">
    <property type="entry name" value="4-ALPHA-GLUCANOTRANSFERASE DPE1, CHLOROPLASTIC_AMYLOPLASTIC"/>
    <property type="match status" value="1"/>
</dbReference>
<evidence type="ECO:0000256" key="4">
    <source>
        <dbReference type="ARBA" id="ARBA00020295"/>
    </source>
</evidence>
<evidence type="ECO:0000256" key="2">
    <source>
        <dbReference type="ARBA" id="ARBA00005684"/>
    </source>
</evidence>
<comment type="catalytic activity">
    <reaction evidence="1 10">
        <text>Transfers a segment of a (1-&gt;4)-alpha-D-glucan to a new position in an acceptor, which may be glucose or a (1-&gt;4)-alpha-D-glucan.</text>
        <dbReference type="EC" id="2.4.1.25"/>
    </reaction>
</comment>
<accession>B8HY02</accession>
<dbReference type="PANTHER" id="PTHR32438">
    <property type="entry name" value="4-ALPHA-GLUCANOTRANSFERASE DPE1, CHLOROPLASTIC/AMYLOPLASTIC"/>
    <property type="match status" value="1"/>
</dbReference>
<dbReference type="NCBIfam" id="NF011080">
    <property type="entry name" value="PRK14508.1-3"/>
    <property type="match status" value="1"/>
</dbReference>
<dbReference type="EC" id="2.4.1.25" evidence="3 10"/>
<evidence type="ECO:0000256" key="9">
    <source>
        <dbReference type="ARBA" id="ARBA00031501"/>
    </source>
</evidence>
<evidence type="ECO:0000313" key="11">
    <source>
        <dbReference type="EMBL" id="ACL43441.1"/>
    </source>
</evidence>
<keyword evidence="7 10" id="KW-0119">Carbohydrate metabolism</keyword>
<keyword evidence="5 10" id="KW-0328">Glycosyltransferase</keyword>
<dbReference type="NCBIfam" id="TIGR00217">
    <property type="entry name" value="malQ"/>
    <property type="match status" value="1"/>
</dbReference>
<dbReference type="AlphaFoldDB" id="B8HY02"/>
<gene>
    <name evidence="11" type="ordered locus">Cyan7425_1055</name>
</gene>